<protein>
    <submittedName>
        <fullName evidence="4">Stage III sporulation protein AA</fullName>
    </submittedName>
</protein>
<comment type="caution">
    <text evidence="4">The sequence shown here is derived from an EMBL/GenBank/DDBJ whole genome shotgun (WGS) entry which is preliminary data.</text>
</comment>
<evidence type="ECO:0000256" key="1">
    <source>
        <dbReference type="ARBA" id="ARBA00022741"/>
    </source>
</evidence>
<evidence type="ECO:0000313" key="5">
    <source>
        <dbReference type="Proteomes" id="UP001148125"/>
    </source>
</evidence>
<evidence type="ECO:0000259" key="3">
    <source>
        <dbReference type="SMART" id="SM00382"/>
    </source>
</evidence>
<feature type="domain" description="AAA+ ATPase" evidence="3">
    <location>
        <begin position="140"/>
        <end position="289"/>
    </location>
</feature>
<dbReference type="PANTHER" id="PTHR20953">
    <property type="entry name" value="KINASE-RELATED"/>
    <property type="match status" value="1"/>
</dbReference>
<dbReference type="Gene3D" id="3.40.50.300">
    <property type="entry name" value="P-loop containing nucleotide triphosphate hydrolases"/>
    <property type="match status" value="1"/>
</dbReference>
<dbReference type="NCBIfam" id="TIGR02858">
    <property type="entry name" value="spore_III_AA"/>
    <property type="match status" value="1"/>
</dbReference>
<evidence type="ECO:0000313" key="4">
    <source>
        <dbReference type="EMBL" id="MDE5412257.1"/>
    </source>
</evidence>
<dbReference type="EMBL" id="JAOTPO010000001">
    <property type="protein sequence ID" value="MDE5412257.1"/>
    <property type="molecule type" value="Genomic_DNA"/>
</dbReference>
<keyword evidence="2" id="KW-0067">ATP-binding</keyword>
<organism evidence="4 5">
    <name type="scientific">Alkalihalobacterium chitinilyticum</name>
    <dbReference type="NCBI Taxonomy" id="2980103"/>
    <lineage>
        <taxon>Bacteria</taxon>
        <taxon>Bacillati</taxon>
        <taxon>Bacillota</taxon>
        <taxon>Bacilli</taxon>
        <taxon>Bacillales</taxon>
        <taxon>Bacillaceae</taxon>
        <taxon>Alkalihalobacterium</taxon>
    </lineage>
</organism>
<sequence>MKEVLEVLPEPIARLITQCPDSIKKELEEIRIRVNRPLEVIARGKPFYPEVRSQMYKVRPEDGQQLLNQLSQYSLYAFEEELKRGFITIRGGHRVGLAGKVIIEQGQVKALRDISSYNIRIARQKIGVADKVVPHIYQKGWQNTLIVGAPQTGKTTLLRDIARIVSSGVPELNIPPSKVGIVDERSEIAASVRGVPQHNLGHRIDVLDGCPKAEGMMMMIRSMSPDVLIVDEIGRQEDAVAIMEAIHAGVKIITTVHGFDMEELDHRPTISGLMKANVFNRCIELTRRNSAGAIRRIRNQLRKDVVSAI</sequence>
<name>A0ABT5VC13_9BACI</name>
<evidence type="ECO:0000256" key="2">
    <source>
        <dbReference type="ARBA" id="ARBA00022840"/>
    </source>
</evidence>
<dbReference type="RefSeq" id="WP_275116873.1">
    <property type="nucleotide sequence ID" value="NZ_JAOTPO010000001.1"/>
</dbReference>
<keyword evidence="5" id="KW-1185">Reference proteome</keyword>
<dbReference type="SMART" id="SM00382">
    <property type="entry name" value="AAA"/>
    <property type="match status" value="1"/>
</dbReference>
<dbReference type="InterPro" id="IPR003593">
    <property type="entry name" value="AAA+_ATPase"/>
</dbReference>
<reference evidence="4" key="1">
    <citation type="submission" date="2024-05" db="EMBL/GenBank/DDBJ databases">
        <title>Alkalihalobacillus sp. strain MEB203 novel alkaliphilic bacterium from Lonar Lake, India.</title>
        <authorList>
            <person name="Joshi A."/>
            <person name="Thite S."/>
            <person name="Mengade P."/>
        </authorList>
    </citation>
    <scope>NUCLEOTIDE SEQUENCE</scope>
    <source>
        <strain evidence="4">MEB 203</strain>
    </source>
</reference>
<dbReference type="InterPro" id="IPR027417">
    <property type="entry name" value="P-loop_NTPase"/>
</dbReference>
<proteinExistence type="predicted"/>
<accession>A0ABT5VC13</accession>
<dbReference type="InterPro" id="IPR014217">
    <property type="entry name" value="Spore_III_AA"/>
</dbReference>
<dbReference type="InterPro" id="IPR045735">
    <property type="entry name" value="Spore_III_AA_AAA+_ATPase"/>
</dbReference>
<dbReference type="PANTHER" id="PTHR20953:SF3">
    <property type="entry name" value="P-LOOP CONTAINING NUCLEOSIDE TRIPHOSPHATE HYDROLASES SUPERFAMILY PROTEIN"/>
    <property type="match status" value="1"/>
</dbReference>
<gene>
    <name evidence="4" type="primary">spoIIIAA</name>
    <name evidence="4" type="ORF">N7Z68_02500</name>
</gene>
<keyword evidence="1" id="KW-0547">Nucleotide-binding</keyword>
<dbReference type="SUPFAM" id="SSF52540">
    <property type="entry name" value="P-loop containing nucleoside triphosphate hydrolases"/>
    <property type="match status" value="1"/>
</dbReference>
<dbReference type="Proteomes" id="UP001148125">
    <property type="component" value="Unassembled WGS sequence"/>
</dbReference>
<dbReference type="Pfam" id="PF19568">
    <property type="entry name" value="Spore_III_AA"/>
    <property type="match status" value="1"/>
</dbReference>